<gene>
    <name evidence="5" type="ORF">BJ875DRAFT_479096</name>
</gene>
<evidence type="ECO:0000256" key="3">
    <source>
        <dbReference type="ARBA" id="ARBA00022840"/>
    </source>
</evidence>
<evidence type="ECO:0000259" key="4">
    <source>
        <dbReference type="Pfam" id="PF01406"/>
    </source>
</evidence>
<dbReference type="PANTHER" id="PTHR10890:SF3">
    <property type="entry name" value="CYSTEINE--TRNA LIGASE, CYTOPLASMIC"/>
    <property type="match status" value="1"/>
</dbReference>
<organism evidence="5 6">
    <name type="scientific">Amylocarpus encephaloides</name>
    <dbReference type="NCBI Taxonomy" id="45428"/>
    <lineage>
        <taxon>Eukaryota</taxon>
        <taxon>Fungi</taxon>
        <taxon>Dikarya</taxon>
        <taxon>Ascomycota</taxon>
        <taxon>Pezizomycotina</taxon>
        <taxon>Leotiomycetes</taxon>
        <taxon>Helotiales</taxon>
        <taxon>Helotiales incertae sedis</taxon>
        <taxon>Amylocarpus</taxon>
    </lineage>
</organism>
<dbReference type="GO" id="GO:0005737">
    <property type="term" value="C:cytoplasm"/>
    <property type="evidence" value="ECO:0007669"/>
    <property type="project" value="TreeGrafter"/>
</dbReference>
<protein>
    <submittedName>
        <fullName evidence="5">tRNA synthetases class I (C) catalytic domain-containing protein</fullName>
    </submittedName>
</protein>
<comment type="caution">
    <text evidence="5">The sequence shown here is derived from an EMBL/GenBank/DDBJ whole genome shotgun (WGS) entry which is preliminary data.</text>
</comment>
<dbReference type="Proteomes" id="UP000824998">
    <property type="component" value="Unassembled WGS sequence"/>
</dbReference>
<dbReference type="Gene3D" id="3.40.50.620">
    <property type="entry name" value="HUPs"/>
    <property type="match status" value="1"/>
</dbReference>
<dbReference type="OrthoDB" id="438179at2759"/>
<sequence length="239" mass="26758">MDPPQARPDAQLPRLKIYNSLTRSHDDFVPVDPAGKTVTWYACGPTVYEDAHLGHAKNYVSTDIICRIMKDYFGFRVKFVMNTTDIDDKIILQGRQQYLLARFKQQHAAEDGSVSDSVLADAQAAFRLYIRKNFPSLPSDTGPETFSEAVDKAYPEETVDKEEAEPVTVADLLLRAHIGTARPAVEAWQAPGKLPGFSPSRTMFCSHISMPCMVQRWTPITTRYTWSGPRNSNAASSRT</sequence>
<dbReference type="GO" id="GO:0006423">
    <property type="term" value="P:cysteinyl-tRNA aminoacylation"/>
    <property type="evidence" value="ECO:0007669"/>
    <property type="project" value="TreeGrafter"/>
</dbReference>
<dbReference type="InterPro" id="IPR032678">
    <property type="entry name" value="tRNA-synt_1_cat_dom"/>
</dbReference>
<dbReference type="SUPFAM" id="SSF52374">
    <property type="entry name" value="Nucleotidylyl transferase"/>
    <property type="match status" value="1"/>
</dbReference>
<dbReference type="InterPro" id="IPR024909">
    <property type="entry name" value="Cys-tRNA/MSH_ligase"/>
</dbReference>
<reference evidence="5" key="1">
    <citation type="journal article" date="2021" name="IMA Fungus">
        <title>Genomic characterization of three marine fungi, including Emericellopsis atlantica sp. nov. with signatures of a generalist lifestyle and marine biomass degradation.</title>
        <authorList>
            <person name="Hagestad O.C."/>
            <person name="Hou L."/>
            <person name="Andersen J.H."/>
            <person name="Hansen E.H."/>
            <person name="Altermark B."/>
            <person name="Li C."/>
            <person name="Kuhnert E."/>
            <person name="Cox R.J."/>
            <person name="Crous P.W."/>
            <person name="Spatafora J.W."/>
            <person name="Lail K."/>
            <person name="Amirebrahimi M."/>
            <person name="Lipzen A."/>
            <person name="Pangilinan J."/>
            <person name="Andreopoulos W."/>
            <person name="Hayes R.D."/>
            <person name="Ng V."/>
            <person name="Grigoriev I.V."/>
            <person name="Jackson S.A."/>
            <person name="Sutton T.D.S."/>
            <person name="Dobson A.D.W."/>
            <person name="Rama T."/>
        </authorList>
    </citation>
    <scope>NUCLEOTIDE SEQUENCE</scope>
    <source>
        <strain evidence="5">TRa018bII</strain>
    </source>
</reference>
<keyword evidence="1" id="KW-0436">Ligase</keyword>
<dbReference type="EMBL" id="MU253327">
    <property type="protein sequence ID" value="KAG9227920.1"/>
    <property type="molecule type" value="Genomic_DNA"/>
</dbReference>
<keyword evidence="2" id="KW-0547">Nucleotide-binding</keyword>
<dbReference type="GO" id="GO:0005524">
    <property type="term" value="F:ATP binding"/>
    <property type="evidence" value="ECO:0007669"/>
    <property type="project" value="UniProtKB-KW"/>
</dbReference>
<evidence type="ECO:0000256" key="2">
    <source>
        <dbReference type="ARBA" id="ARBA00022741"/>
    </source>
</evidence>
<name>A0A9P7Y5W3_9HELO</name>
<feature type="domain" description="tRNA synthetases class I catalytic" evidence="4">
    <location>
        <begin position="35"/>
        <end position="100"/>
    </location>
</feature>
<keyword evidence="3" id="KW-0067">ATP-binding</keyword>
<dbReference type="InterPro" id="IPR014729">
    <property type="entry name" value="Rossmann-like_a/b/a_fold"/>
</dbReference>
<keyword evidence="5" id="KW-0030">Aminoacyl-tRNA synthetase</keyword>
<proteinExistence type="predicted"/>
<evidence type="ECO:0000313" key="6">
    <source>
        <dbReference type="Proteomes" id="UP000824998"/>
    </source>
</evidence>
<keyword evidence="6" id="KW-1185">Reference proteome</keyword>
<accession>A0A9P7Y5W3</accession>
<evidence type="ECO:0000256" key="1">
    <source>
        <dbReference type="ARBA" id="ARBA00022598"/>
    </source>
</evidence>
<dbReference type="AlphaFoldDB" id="A0A9P7Y5W3"/>
<dbReference type="Pfam" id="PF01406">
    <property type="entry name" value="tRNA-synt_1e"/>
    <property type="match status" value="1"/>
</dbReference>
<dbReference type="PANTHER" id="PTHR10890">
    <property type="entry name" value="CYSTEINYL-TRNA SYNTHETASE"/>
    <property type="match status" value="1"/>
</dbReference>
<evidence type="ECO:0000313" key="5">
    <source>
        <dbReference type="EMBL" id="KAG9227920.1"/>
    </source>
</evidence>
<dbReference type="GO" id="GO:0004817">
    <property type="term" value="F:cysteine-tRNA ligase activity"/>
    <property type="evidence" value="ECO:0007669"/>
    <property type="project" value="TreeGrafter"/>
</dbReference>